<dbReference type="EMBL" id="JAAIUW010000002">
    <property type="protein sequence ID" value="KAF7842618.1"/>
    <property type="molecule type" value="Genomic_DNA"/>
</dbReference>
<feature type="compositionally biased region" description="Low complexity" evidence="4">
    <location>
        <begin position="203"/>
        <end position="212"/>
    </location>
</feature>
<organism evidence="8 9">
    <name type="scientific">Senna tora</name>
    <dbReference type="NCBI Taxonomy" id="362788"/>
    <lineage>
        <taxon>Eukaryota</taxon>
        <taxon>Viridiplantae</taxon>
        <taxon>Streptophyta</taxon>
        <taxon>Embryophyta</taxon>
        <taxon>Tracheophyta</taxon>
        <taxon>Spermatophyta</taxon>
        <taxon>Magnoliopsida</taxon>
        <taxon>eudicotyledons</taxon>
        <taxon>Gunneridae</taxon>
        <taxon>Pentapetalae</taxon>
        <taxon>rosids</taxon>
        <taxon>fabids</taxon>
        <taxon>Fabales</taxon>
        <taxon>Fabaceae</taxon>
        <taxon>Caesalpinioideae</taxon>
        <taxon>Cassia clade</taxon>
        <taxon>Senna</taxon>
    </lineage>
</organism>
<gene>
    <name evidence="8" type="ORF">G2W53_004916</name>
</gene>
<keyword evidence="8" id="KW-0808">Transferase</keyword>
<dbReference type="Pfam" id="PF08263">
    <property type="entry name" value="LRRNT_2"/>
    <property type="match status" value="1"/>
</dbReference>
<dbReference type="InterPro" id="IPR013210">
    <property type="entry name" value="LRR_N_plant-typ"/>
</dbReference>
<dbReference type="OrthoDB" id="406235at2759"/>
<name>A0A834XC02_9FABA</name>
<protein>
    <submittedName>
        <fullName evidence="8">BRASSINOSTEROID INSENSITIVE 1-associated receptor kinase 1-like</fullName>
    </submittedName>
</protein>
<comment type="caution">
    <text evidence="8">The sequence shown here is derived from an EMBL/GenBank/DDBJ whole genome shotgun (WGS) entry which is preliminary data.</text>
</comment>
<proteinExistence type="predicted"/>
<keyword evidence="5" id="KW-1133">Transmembrane helix</keyword>
<keyword evidence="8" id="KW-0418">Kinase</keyword>
<evidence type="ECO:0000256" key="2">
    <source>
        <dbReference type="ARBA" id="ARBA00022729"/>
    </source>
</evidence>
<evidence type="ECO:0000256" key="4">
    <source>
        <dbReference type="SAM" id="MobiDB-lite"/>
    </source>
</evidence>
<dbReference type="Proteomes" id="UP000634136">
    <property type="component" value="Unassembled WGS sequence"/>
</dbReference>
<sequence>MISSFVALFLLSPFLVFQMLPMVSGNSEGDALNALKRNLKDPNSVLQNWNPLQANPCMWFGVTCNSDNSVIRLDLGGVNLLGELVPQLGQLPNLQYMELHNNSISGKIPDVLGNLTNLVSLDLYWNRLSGPIPDTLGNLRKLRFLRLNHNNLSGNIPMSLTNIASLQSIDLSDNQLTGDIPVNGSFALFTPSRPNLLKSCSLSLGGPSSPGSNVKSEGGPGSEKSQAPSPSSLAYFSASYVLSLLLPFFLAVFSAF</sequence>
<keyword evidence="9" id="KW-1185">Reference proteome</keyword>
<evidence type="ECO:0000259" key="7">
    <source>
        <dbReference type="Pfam" id="PF08263"/>
    </source>
</evidence>
<feature type="chain" id="PRO_5033035991" evidence="6">
    <location>
        <begin position="26"/>
        <end position="256"/>
    </location>
</feature>
<feature type="transmembrane region" description="Helical" evidence="5">
    <location>
        <begin position="233"/>
        <end position="253"/>
    </location>
</feature>
<keyword evidence="3" id="KW-0677">Repeat</keyword>
<evidence type="ECO:0000313" key="8">
    <source>
        <dbReference type="EMBL" id="KAF7842618.1"/>
    </source>
</evidence>
<evidence type="ECO:0000256" key="1">
    <source>
        <dbReference type="ARBA" id="ARBA00022614"/>
    </source>
</evidence>
<dbReference type="Gene3D" id="3.80.10.10">
    <property type="entry name" value="Ribonuclease Inhibitor"/>
    <property type="match status" value="1"/>
</dbReference>
<keyword evidence="2 6" id="KW-0732">Signal</keyword>
<dbReference type="AlphaFoldDB" id="A0A834XC02"/>
<dbReference type="Pfam" id="PF13855">
    <property type="entry name" value="LRR_8"/>
    <property type="match status" value="1"/>
</dbReference>
<evidence type="ECO:0000256" key="3">
    <source>
        <dbReference type="ARBA" id="ARBA00022737"/>
    </source>
</evidence>
<dbReference type="GO" id="GO:0016301">
    <property type="term" value="F:kinase activity"/>
    <property type="evidence" value="ECO:0007669"/>
    <property type="project" value="UniProtKB-KW"/>
</dbReference>
<evidence type="ECO:0000313" key="9">
    <source>
        <dbReference type="Proteomes" id="UP000634136"/>
    </source>
</evidence>
<dbReference type="FunFam" id="3.80.10.10:FF:000024">
    <property type="entry name" value="Somatic embryogenesis receptor kinase 1"/>
    <property type="match status" value="1"/>
</dbReference>
<feature type="region of interest" description="Disordered" evidence="4">
    <location>
        <begin position="203"/>
        <end position="228"/>
    </location>
</feature>
<keyword evidence="1" id="KW-0433">Leucine-rich repeat</keyword>
<dbReference type="PANTHER" id="PTHR47988">
    <property type="entry name" value="SOMATIC EMBRYOGENESIS RECEPTOR KINASE 1"/>
    <property type="match status" value="1"/>
</dbReference>
<keyword evidence="8" id="KW-0675">Receptor</keyword>
<reference evidence="8" key="1">
    <citation type="submission" date="2020-09" db="EMBL/GenBank/DDBJ databases">
        <title>Genome-Enabled Discovery of Anthraquinone Biosynthesis in Senna tora.</title>
        <authorList>
            <person name="Kang S.-H."/>
            <person name="Pandey R.P."/>
            <person name="Lee C.-M."/>
            <person name="Sim J.-S."/>
            <person name="Jeong J.-T."/>
            <person name="Choi B.-S."/>
            <person name="Jung M."/>
            <person name="Ginzburg D."/>
            <person name="Zhao K."/>
            <person name="Won S.Y."/>
            <person name="Oh T.-J."/>
            <person name="Yu Y."/>
            <person name="Kim N.-H."/>
            <person name="Lee O.R."/>
            <person name="Lee T.-H."/>
            <person name="Bashyal P."/>
            <person name="Kim T.-S."/>
            <person name="Lee W.-H."/>
            <person name="Kawkins C."/>
            <person name="Kim C.-K."/>
            <person name="Kim J.S."/>
            <person name="Ahn B.O."/>
            <person name="Rhee S.Y."/>
            <person name="Sohng J.K."/>
        </authorList>
    </citation>
    <scope>NUCLEOTIDE SEQUENCE</scope>
    <source>
        <tissue evidence="8">Leaf</tissue>
    </source>
</reference>
<dbReference type="SUPFAM" id="SSF52058">
    <property type="entry name" value="L domain-like"/>
    <property type="match status" value="1"/>
</dbReference>
<evidence type="ECO:0000256" key="5">
    <source>
        <dbReference type="SAM" id="Phobius"/>
    </source>
</evidence>
<feature type="domain" description="Leucine-rich repeat-containing N-terminal plant-type" evidence="7">
    <location>
        <begin position="26"/>
        <end position="65"/>
    </location>
</feature>
<keyword evidence="5" id="KW-0472">Membrane</keyword>
<dbReference type="InterPro" id="IPR001611">
    <property type="entry name" value="Leu-rich_rpt"/>
</dbReference>
<dbReference type="Pfam" id="PF00560">
    <property type="entry name" value="LRR_1"/>
    <property type="match status" value="2"/>
</dbReference>
<accession>A0A834XC02</accession>
<feature type="signal peptide" evidence="6">
    <location>
        <begin position="1"/>
        <end position="25"/>
    </location>
</feature>
<keyword evidence="5" id="KW-0812">Transmembrane</keyword>
<evidence type="ECO:0000256" key="6">
    <source>
        <dbReference type="SAM" id="SignalP"/>
    </source>
</evidence>
<dbReference type="InterPro" id="IPR032675">
    <property type="entry name" value="LRR_dom_sf"/>
</dbReference>